<dbReference type="Pfam" id="PF01105">
    <property type="entry name" value="EMP24_GP25L"/>
    <property type="match status" value="1"/>
</dbReference>
<evidence type="ECO:0000256" key="10">
    <source>
        <dbReference type="SAM" id="SignalP"/>
    </source>
</evidence>
<keyword evidence="3 8" id="KW-0812">Transmembrane</keyword>
<evidence type="ECO:0000256" key="8">
    <source>
        <dbReference type="RuleBase" id="RU003827"/>
    </source>
</evidence>
<evidence type="ECO:0000256" key="2">
    <source>
        <dbReference type="ARBA" id="ARBA00007104"/>
    </source>
</evidence>
<dbReference type="PROSITE" id="PS50866">
    <property type="entry name" value="GOLD"/>
    <property type="match status" value="1"/>
</dbReference>
<comment type="similarity">
    <text evidence="2 8">Belongs to the EMP24/GP25L family.</text>
</comment>
<organism evidence="12 13">
    <name type="scientific">Starmerella bacillaris</name>
    <name type="common">Yeast</name>
    <name type="synonym">Candida zemplinina</name>
    <dbReference type="NCBI Taxonomy" id="1247836"/>
    <lineage>
        <taxon>Eukaryota</taxon>
        <taxon>Fungi</taxon>
        <taxon>Dikarya</taxon>
        <taxon>Ascomycota</taxon>
        <taxon>Saccharomycotina</taxon>
        <taxon>Dipodascomycetes</taxon>
        <taxon>Dipodascales</taxon>
        <taxon>Trichomonascaceae</taxon>
        <taxon>Starmerella</taxon>
    </lineage>
</organism>
<protein>
    <submittedName>
        <fullName evidence="12">Emp24 protein</fullName>
    </submittedName>
</protein>
<dbReference type="InterPro" id="IPR015720">
    <property type="entry name" value="Emp24-like"/>
</dbReference>
<dbReference type="SMART" id="SM01190">
    <property type="entry name" value="EMP24_GP25L"/>
    <property type="match status" value="1"/>
</dbReference>
<dbReference type="GO" id="GO:0016020">
    <property type="term" value="C:membrane"/>
    <property type="evidence" value="ECO:0007669"/>
    <property type="project" value="UniProtKB-SubCell"/>
</dbReference>
<sequence length="200" mass="23136">MIFTRIVSVLALLSACFAFNERLESRGVNCYYENLKMGDQFSINFQVGTRDPDSSEQLDIDFYVLNPSQQKIINAERVSDGSYEVPVNVPGRYRICFSNEYSTSDKKDITFHVNHVWGSELRVEQYDTIEGQIGVLKRIVAELSQETEYLRVRERVHRNTAESTNDRVKWWSIAQLVVVAASVVFQVAYLKRFFEVKTNV</sequence>
<reference evidence="12 13" key="1">
    <citation type="journal article" date="2023" name="Elife">
        <title>Identification of key yeast species and microbe-microbe interactions impacting larval growth of Drosophila in the wild.</title>
        <authorList>
            <person name="Mure A."/>
            <person name="Sugiura Y."/>
            <person name="Maeda R."/>
            <person name="Honda K."/>
            <person name="Sakurai N."/>
            <person name="Takahashi Y."/>
            <person name="Watada M."/>
            <person name="Katoh T."/>
            <person name="Gotoh A."/>
            <person name="Gotoh Y."/>
            <person name="Taniguchi I."/>
            <person name="Nakamura K."/>
            <person name="Hayashi T."/>
            <person name="Katayama T."/>
            <person name="Uemura T."/>
            <person name="Hattori Y."/>
        </authorList>
    </citation>
    <scope>NUCLEOTIDE SEQUENCE [LARGE SCALE GENOMIC DNA]</scope>
    <source>
        <strain evidence="12 13">SB-73</strain>
    </source>
</reference>
<keyword evidence="6 9" id="KW-0472">Membrane</keyword>
<gene>
    <name evidence="12" type="ORF">DASB73_029710</name>
</gene>
<dbReference type="Gene3D" id="2.60.120.680">
    <property type="entry name" value="GOLD domain"/>
    <property type="match status" value="1"/>
</dbReference>
<keyword evidence="13" id="KW-1185">Reference proteome</keyword>
<feature type="chain" id="PRO_5043607735" evidence="10">
    <location>
        <begin position="19"/>
        <end position="200"/>
    </location>
</feature>
<dbReference type="SUPFAM" id="SSF101576">
    <property type="entry name" value="Supernatant protein factor (SPF), C-terminal domain"/>
    <property type="match status" value="1"/>
</dbReference>
<evidence type="ECO:0000256" key="1">
    <source>
        <dbReference type="ARBA" id="ARBA00004479"/>
    </source>
</evidence>
<feature type="signal peptide" evidence="10">
    <location>
        <begin position="1"/>
        <end position="18"/>
    </location>
</feature>
<evidence type="ECO:0000256" key="4">
    <source>
        <dbReference type="ARBA" id="ARBA00022729"/>
    </source>
</evidence>
<evidence type="ECO:0000256" key="5">
    <source>
        <dbReference type="ARBA" id="ARBA00022989"/>
    </source>
</evidence>
<dbReference type="InterPro" id="IPR036598">
    <property type="entry name" value="GOLD_dom_sf"/>
</dbReference>
<evidence type="ECO:0000313" key="13">
    <source>
        <dbReference type="Proteomes" id="UP001362899"/>
    </source>
</evidence>
<name>A0AAV5RKM7_STABA</name>
<accession>A0AAV5RKM7</accession>
<evidence type="ECO:0000256" key="7">
    <source>
        <dbReference type="ARBA" id="ARBA00037847"/>
    </source>
</evidence>
<evidence type="ECO:0000256" key="9">
    <source>
        <dbReference type="SAM" id="Phobius"/>
    </source>
</evidence>
<evidence type="ECO:0000313" key="12">
    <source>
        <dbReference type="EMBL" id="GMM52008.1"/>
    </source>
</evidence>
<comment type="caution">
    <text evidence="12">The sequence shown here is derived from an EMBL/GenBank/DDBJ whole genome shotgun (WGS) entry which is preliminary data.</text>
</comment>
<feature type="domain" description="GOLD" evidence="11">
    <location>
        <begin position="28"/>
        <end position="115"/>
    </location>
</feature>
<evidence type="ECO:0000256" key="6">
    <source>
        <dbReference type="ARBA" id="ARBA00023136"/>
    </source>
</evidence>
<keyword evidence="5 9" id="KW-1133">Transmembrane helix</keyword>
<dbReference type="AlphaFoldDB" id="A0AAV5RKM7"/>
<dbReference type="PANTHER" id="PTHR22811">
    <property type="entry name" value="TRANSMEMBRANE EMP24 DOMAIN-CONTAINING PROTEIN"/>
    <property type="match status" value="1"/>
</dbReference>
<dbReference type="Proteomes" id="UP001362899">
    <property type="component" value="Unassembled WGS sequence"/>
</dbReference>
<proteinExistence type="inferred from homology"/>
<dbReference type="EMBL" id="BTGC01000008">
    <property type="protein sequence ID" value="GMM52008.1"/>
    <property type="molecule type" value="Genomic_DNA"/>
</dbReference>
<evidence type="ECO:0000256" key="3">
    <source>
        <dbReference type="ARBA" id="ARBA00022692"/>
    </source>
</evidence>
<evidence type="ECO:0000259" key="11">
    <source>
        <dbReference type="PROSITE" id="PS50866"/>
    </source>
</evidence>
<dbReference type="GO" id="GO:0012505">
    <property type="term" value="C:endomembrane system"/>
    <property type="evidence" value="ECO:0007669"/>
    <property type="project" value="UniProtKB-SubCell"/>
</dbReference>
<comment type="subcellular location">
    <subcellularLocation>
        <location evidence="7">Endomembrane system</location>
        <topology evidence="7">Single-pass membrane protein</topology>
    </subcellularLocation>
    <subcellularLocation>
        <location evidence="1 8">Membrane</location>
        <topology evidence="1 8">Single-pass type I membrane protein</topology>
    </subcellularLocation>
</comment>
<dbReference type="InterPro" id="IPR009038">
    <property type="entry name" value="GOLD_dom"/>
</dbReference>
<keyword evidence="4 10" id="KW-0732">Signal</keyword>
<dbReference type="PROSITE" id="PS51257">
    <property type="entry name" value="PROKAR_LIPOPROTEIN"/>
    <property type="match status" value="1"/>
</dbReference>
<feature type="transmembrane region" description="Helical" evidence="9">
    <location>
        <begin position="170"/>
        <end position="190"/>
    </location>
</feature>